<dbReference type="GO" id="GO:0004806">
    <property type="term" value="F:triacylglycerol lipase activity"/>
    <property type="evidence" value="ECO:0007669"/>
    <property type="project" value="TreeGrafter"/>
</dbReference>
<dbReference type="WBParaSite" id="jg23857">
    <property type="protein sequence ID" value="jg23857"/>
    <property type="gene ID" value="jg23857"/>
</dbReference>
<evidence type="ECO:0000313" key="1">
    <source>
        <dbReference type="Proteomes" id="UP000887574"/>
    </source>
</evidence>
<dbReference type="GO" id="GO:0019433">
    <property type="term" value="P:triglyceride catabolic process"/>
    <property type="evidence" value="ECO:0007669"/>
    <property type="project" value="TreeGrafter"/>
</dbReference>
<dbReference type="GO" id="GO:0005811">
    <property type="term" value="C:lipid droplet"/>
    <property type="evidence" value="ECO:0007669"/>
    <property type="project" value="TreeGrafter"/>
</dbReference>
<sequence>MGSEPPTIDNEKHFDGGWSDNMPVFENVPTITVSPFLGPVTIGLDHKGKPGFQQHFDNLIRGKTALIPQQEELNRYFEDGFKDGIKFLEKHGFNDEHESMQHLEIPDHLK</sequence>
<dbReference type="Proteomes" id="UP000887574">
    <property type="component" value="Unplaced"/>
</dbReference>
<name>A0A915DW96_9BILA</name>
<dbReference type="GO" id="GO:0005737">
    <property type="term" value="C:cytoplasm"/>
    <property type="evidence" value="ECO:0007669"/>
    <property type="project" value="TreeGrafter"/>
</dbReference>
<dbReference type="PANTHER" id="PTHR12406">
    <property type="entry name" value="CALCIUM-INDEPENDENT PHOSPHOLIPASE A2 IPLA2 -RELATED"/>
    <property type="match status" value="1"/>
</dbReference>
<dbReference type="GO" id="GO:0016020">
    <property type="term" value="C:membrane"/>
    <property type="evidence" value="ECO:0007669"/>
    <property type="project" value="TreeGrafter"/>
</dbReference>
<evidence type="ECO:0000313" key="2">
    <source>
        <dbReference type="WBParaSite" id="jg23857"/>
    </source>
</evidence>
<organism evidence="1 2">
    <name type="scientific">Ditylenchus dipsaci</name>
    <dbReference type="NCBI Taxonomy" id="166011"/>
    <lineage>
        <taxon>Eukaryota</taxon>
        <taxon>Metazoa</taxon>
        <taxon>Ecdysozoa</taxon>
        <taxon>Nematoda</taxon>
        <taxon>Chromadorea</taxon>
        <taxon>Rhabditida</taxon>
        <taxon>Tylenchina</taxon>
        <taxon>Tylenchomorpha</taxon>
        <taxon>Sphaerularioidea</taxon>
        <taxon>Anguinidae</taxon>
        <taxon>Anguininae</taxon>
        <taxon>Ditylenchus</taxon>
    </lineage>
</organism>
<keyword evidence="1" id="KW-1185">Reference proteome</keyword>
<proteinExistence type="predicted"/>
<protein>
    <submittedName>
        <fullName evidence="2">Uncharacterized protein</fullName>
    </submittedName>
</protein>
<dbReference type="AlphaFoldDB" id="A0A915DW96"/>
<reference evidence="2" key="1">
    <citation type="submission" date="2022-11" db="UniProtKB">
        <authorList>
            <consortium name="WormBaseParasite"/>
        </authorList>
    </citation>
    <scope>IDENTIFICATION</scope>
</reference>
<dbReference type="PANTHER" id="PTHR12406:SF7">
    <property type="entry name" value="PATATIN-LIKE PHOSPHOLIPASE DOMAIN-CONTAINING PROTEIN 4"/>
    <property type="match status" value="1"/>
</dbReference>
<accession>A0A915DW96</accession>
<dbReference type="InterPro" id="IPR033562">
    <property type="entry name" value="PLPL"/>
</dbReference>
<dbReference type="GO" id="GO:0055088">
    <property type="term" value="P:lipid homeostasis"/>
    <property type="evidence" value="ECO:0007669"/>
    <property type="project" value="TreeGrafter"/>
</dbReference>